<dbReference type="RefSeq" id="WP_376863020.1">
    <property type="nucleotide sequence ID" value="NZ_JBHSKZ010000010.1"/>
</dbReference>
<evidence type="ECO:0000313" key="1">
    <source>
        <dbReference type="EMBL" id="KAB7789810.1"/>
    </source>
</evidence>
<organism evidence="1 2">
    <name type="scientific">Bifidobacterium leontopitheci</name>
    <dbReference type="NCBI Taxonomy" id="2650774"/>
    <lineage>
        <taxon>Bacteria</taxon>
        <taxon>Bacillati</taxon>
        <taxon>Actinomycetota</taxon>
        <taxon>Actinomycetes</taxon>
        <taxon>Bifidobacteriales</taxon>
        <taxon>Bifidobacteriaceae</taxon>
        <taxon>Bifidobacterium</taxon>
    </lineage>
</organism>
<gene>
    <name evidence="1" type="ORF">F7D09_1700</name>
</gene>
<evidence type="ECO:0000313" key="2">
    <source>
        <dbReference type="Proteomes" id="UP000441772"/>
    </source>
</evidence>
<sequence>MQKMQCRKTSRIVEIPRVLLVTPVGLEPTTMRLEDLVAKACNTATLSGHTFTIFRADGCRSIGFCSSANLPRFSTGSKFTVSISIAPESIKQRFSEYTDEYKENCTVISYNGVPFALWKTAHILDICRMTNTLGWELSTVAYIDSIQEDDSDDYNPVIKLKLPGAPELQVIAFALKHCRRWPVSCQEILDANSIAKANDLHERAASILHIPVSADMRFFQIFFDAKSNRLTPFMKANRDWHGEVLVERIPPAIGSKAKPRMRLLSVDWPSNEIVYESRYPRKEYGFLSEHEGNFVQLGYTTFDRGQKYELYISETRG</sequence>
<keyword evidence="2" id="KW-1185">Reference proteome</keyword>
<dbReference type="EMBL" id="WBVT01000031">
    <property type="protein sequence ID" value="KAB7789810.1"/>
    <property type="molecule type" value="Genomic_DNA"/>
</dbReference>
<dbReference type="AlphaFoldDB" id="A0A6I1GDT5"/>
<reference evidence="1 2" key="1">
    <citation type="submission" date="2019-09" db="EMBL/GenBank/DDBJ databases">
        <title>Characterization of the phylogenetic diversity of two novel species belonging to the genus Bifidobacterium: Bifidobacterium cebidarum sp. nov. and Bifidobacterium leontopitheci sp. nov.</title>
        <authorList>
            <person name="Lugli G.A."/>
            <person name="Duranti S."/>
            <person name="Milani C."/>
            <person name="Turroni F."/>
            <person name="Ventura M."/>
        </authorList>
    </citation>
    <scope>NUCLEOTIDE SEQUENCE [LARGE SCALE GENOMIC DNA]</scope>
    <source>
        <strain evidence="1 2">LMG 31471</strain>
    </source>
</reference>
<comment type="caution">
    <text evidence="1">The sequence shown here is derived from an EMBL/GenBank/DDBJ whole genome shotgun (WGS) entry which is preliminary data.</text>
</comment>
<dbReference type="Proteomes" id="UP000441772">
    <property type="component" value="Unassembled WGS sequence"/>
</dbReference>
<name>A0A6I1GDT5_9BIFI</name>
<accession>A0A6I1GDT5</accession>
<proteinExistence type="predicted"/>
<protein>
    <submittedName>
        <fullName evidence="1">Uncharacterized protein</fullName>
    </submittedName>
</protein>